<evidence type="ECO:0000313" key="2">
    <source>
        <dbReference type="EMBL" id="EEP68217.1"/>
    </source>
</evidence>
<reference evidence="2" key="1">
    <citation type="submission" date="2009-04" db="EMBL/GenBank/DDBJ databases">
        <authorList>
            <person name="Weinstock G."/>
            <person name="Sodergren E."/>
            <person name="Clifton S."/>
            <person name="Fulton L."/>
            <person name="Fulton B."/>
            <person name="Courtney L."/>
            <person name="Fronick C."/>
            <person name="Harrison M."/>
            <person name="Strong C."/>
            <person name="Farmer C."/>
            <person name="Delahaunty K."/>
            <person name="Markovic C."/>
            <person name="Hall O."/>
            <person name="Minx P."/>
            <person name="Tomlinson C."/>
            <person name="Mitreva M."/>
            <person name="Nelson J."/>
            <person name="Hou S."/>
            <person name="Wollam A."/>
            <person name="Pepin K.H."/>
            <person name="Johnson M."/>
            <person name="Bhonagiri V."/>
            <person name="Nash W.E."/>
            <person name="Warren W."/>
            <person name="Chinwalla A."/>
            <person name="Mardis E.R."/>
            <person name="Wilson R.K."/>
        </authorList>
    </citation>
    <scope>NUCLEOTIDE SEQUENCE [LARGE SCALE GENOMIC DNA]</scope>
    <source>
        <strain evidence="2">ATCC 51147</strain>
    </source>
</reference>
<dbReference type="AlphaFoldDB" id="C4GK94"/>
<protein>
    <submittedName>
        <fullName evidence="2">Uncharacterized protein</fullName>
    </submittedName>
</protein>
<evidence type="ECO:0000256" key="1">
    <source>
        <dbReference type="SAM" id="MobiDB-lite"/>
    </source>
</evidence>
<accession>C4GK94</accession>
<dbReference type="Proteomes" id="UP000003009">
    <property type="component" value="Unassembled WGS sequence"/>
</dbReference>
<organism evidence="2 3">
    <name type="scientific">Kingella oralis ATCC 51147</name>
    <dbReference type="NCBI Taxonomy" id="629741"/>
    <lineage>
        <taxon>Bacteria</taxon>
        <taxon>Pseudomonadati</taxon>
        <taxon>Pseudomonadota</taxon>
        <taxon>Betaproteobacteria</taxon>
        <taxon>Neisseriales</taxon>
        <taxon>Neisseriaceae</taxon>
        <taxon>Kingella</taxon>
    </lineage>
</organism>
<comment type="caution">
    <text evidence="2">The sequence shown here is derived from an EMBL/GenBank/DDBJ whole genome shotgun (WGS) entry which is preliminary data.</text>
</comment>
<gene>
    <name evidence="2" type="ORF">GCWU000324_02469</name>
</gene>
<sequence length="55" mass="5854">MAHGRFVASAGVSPPTTSRGKPLHPARFAIQAAPTSRPRLGSLKAKMARRVFAIK</sequence>
<dbReference type="EMBL" id="ACJW02000003">
    <property type="protein sequence ID" value="EEP68217.1"/>
    <property type="molecule type" value="Genomic_DNA"/>
</dbReference>
<keyword evidence="3" id="KW-1185">Reference proteome</keyword>
<feature type="region of interest" description="Disordered" evidence="1">
    <location>
        <begin position="1"/>
        <end position="35"/>
    </location>
</feature>
<name>C4GK94_9NEIS</name>
<evidence type="ECO:0000313" key="3">
    <source>
        <dbReference type="Proteomes" id="UP000003009"/>
    </source>
</evidence>
<dbReference type="HOGENOM" id="CLU_3026243_0_0_4"/>
<proteinExistence type="predicted"/>